<dbReference type="GO" id="GO:0008750">
    <property type="term" value="F:proton-translocating NAD(P)+ transhydrogenase activity"/>
    <property type="evidence" value="ECO:0007669"/>
    <property type="project" value="UniProtKB-EC"/>
</dbReference>
<evidence type="ECO:0000313" key="8">
    <source>
        <dbReference type="Proteomes" id="UP001187531"/>
    </source>
</evidence>
<gene>
    <name evidence="7" type="ORF">QYM36_003353</name>
</gene>
<dbReference type="Gene3D" id="3.40.50.720">
    <property type="entry name" value="NAD(P)-binding Rossmann-like Domain"/>
    <property type="match status" value="1"/>
</dbReference>
<dbReference type="EC" id="7.1.1.1" evidence="1"/>
<evidence type="ECO:0000256" key="2">
    <source>
        <dbReference type="ARBA" id="ARBA00022857"/>
    </source>
</evidence>
<evidence type="ECO:0000256" key="1">
    <source>
        <dbReference type="ARBA" id="ARBA00012943"/>
    </source>
</evidence>
<dbReference type="GO" id="GO:0016491">
    <property type="term" value="F:oxidoreductase activity"/>
    <property type="evidence" value="ECO:0007669"/>
    <property type="project" value="InterPro"/>
</dbReference>
<dbReference type="InterPro" id="IPR036691">
    <property type="entry name" value="Endo/exonu/phosph_ase_sf"/>
</dbReference>
<dbReference type="SUPFAM" id="SSF56219">
    <property type="entry name" value="DNase I-like"/>
    <property type="match status" value="1"/>
</dbReference>
<dbReference type="AlphaFoldDB" id="A0AA88I3S5"/>
<accession>A0AA88I3S5</accession>
<dbReference type="PANTHER" id="PTHR10160:SF19">
    <property type="entry name" value="PROTON-TRANSLOCATING NAD(P)(+) TRANSHYDROGENASE"/>
    <property type="match status" value="1"/>
</dbReference>
<keyword evidence="3" id="KW-1278">Translocase</keyword>
<proteinExistence type="predicted"/>
<protein>
    <recommendedName>
        <fullName evidence="1">proton-translocating NAD(P)(+) transhydrogenase</fullName>
        <ecNumber evidence="1">7.1.1.1</ecNumber>
    </recommendedName>
</protein>
<feature type="domain" description="Alanine dehydrogenase/pyridine nucleotide transhydrogenase N-terminal" evidence="6">
    <location>
        <begin position="56"/>
        <end position="179"/>
    </location>
</feature>
<evidence type="ECO:0000256" key="3">
    <source>
        <dbReference type="ARBA" id="ARBA00022967"/>
    </source>
</evidence>
<comment type="caution">
    <text evidence="7">The sequence shown here is derived from an EMBL/GenBank/DDBJ whole genome shotgun (WGS) entry which is preliminary data.</text>
</comment>
<dbReference type="InterPro" id="IPR008142">
    <property type="entry name" value="AlaDH/PNT_CS1"/>
</dbReference>
<dbReference type="SUPFAM" id="SSF52283">
    <property type="entry name" value="Formate/glycerate dehydrogenase catalytic domain-like"/>
    <property type="match status" value="1"/>
</dbReference>
<dbReference type="SMART" id="SM01003">
    <property type="entry name" value="AlaDh_PNT_N"/>
    <property type="match status" value="1"/>
</dbReference>
<organism evidence="7 8">
    <name type="scientific">Artemia franciscana</name>
    <name type="common">Brine shrimp</name>
    <name type="synonym">Artemia sanfranciscana</name>
    <dbReference type="NCBI Taxonomy" id="6661"/>
    <lineage>
        <taxon>Eukaryota</taxon>
        <taxon>Metazoa</taxon>
        <taxon>Ecdysozoa</taxon>
        <taxon>Arthropoda</taxon>
        <taxon>Crustacea</taxon>
        <taxon>Branchiopoda</taxon>
        <taxon>Anostraca</taxon>
        <taxon>Artemiidae</taxon>
        <taxon>Artemia</taxon>
    </lineage>
</organism>
<dbReference type="GO" id="GO:0050661">
    <property type="term" value="F:NADP binding"/>
    <property type="evidence" value="ECO:0007669"/>
    <property type="project" value="TreeGrafter"/>
</dbReference>
<evidence type="ECO:0000313" key="7">
    <source>
        <dbReference type="EMBL" id="KAK2721039.1"/>
    </source>
</evidence>
<dbReference type="Gene3D" id="3.60.10.10">
    <property type="entry name" value="Endonuclease/exonuclease/phosphatase"/>
    <property type="match status" value="1"/>
</dbReference>
<dbReference type="PROSITE" id="PS00836">
    <property type="entry name" value="ALADH_PNT_1"/>
    <property type="match status" value="1"/>
</dbReference>
<dbReference type="GO" id="GO:0005743">
    <property type="term" value="C:mitochondrial inner membrane"/>
    <property type="evidence" value="ECO:0007669"/>
    <property type="project" value="TreeGrafter"/>
</dbReference>
<keyword evidence="2" id="KW-0521">NADP</keyword>
<dbReference type="GO" id="GO:0006740">
    <property type="term" value="P:NADPH regeneration"/>
    <property type="evidence" value="ECO:0007669"/>
    <property type="project" value="TreeGrafter"/>
</dbReference>
<evidence type="ECO:0000259" key="6">
    <source>
        <dbReference type="SMART" id="SM01003"/>
    </source>
</evidence>
<evidence type="ECO:0000256" key="5">
    <source>
        <dbReference type="ARBA" id="ARBA00048202"/>
    </source>
</evidence>
<dbReference type="Pfam" id="PF05222">
    <property type="entry name" value="AlaDh_PNT_N"/>
    <property type="match status" value="1"/>
</dbReference>
<dbReference type="PANTHER" id="PTHR10160">
    <property type="entry name" value="NAD(P) TRANSHYDROGENASE"/>
    <property type="match status" value="1"/>
</dbReference>
<dbReference type="InterPro" id="IPR007886">
    <property type="entry name" value="AlaDH/PNT_N"/>
</dbReference>
<comment type="catalytic activity">
    <reaction evidence="5">
        <text>NAD(+) + NADPH + H(+)(in) = NADH + NADP(+) + H(+)(out)</text>
        <dbReference type="Rhea" id="RHEA:47992"/>
        <dbReference type="ChEBI" id="CHEBI:15378"/>
        <dbReference type="ChEBI" id="CHEBI:57540"/>
        <dbReference type="ChEBI" id="CHEBI:57783"/>
        <dbReference type="ChEBI" id="CHEBI:57945"/>
        <dbReference type="ChEBI" id="CHEBI:58349"/>
        <dbReference type="EC" id="7.1.1.1"/>
    </reaction>
</comment>
<keyword evidence="4" id="KW-0520">NAD</keyword>
<evidence type="ECO:0000256" key="4">
    <source>
        <dbReference type="ARBA" id="ARBA00023027"/>
    </source>
</evidence>
<reference evidence="7" key="1">
    <citation type="submission" date="2023-07" db="EMBL/GenBank/DDBJ databases">
        <title>Chromosome-level genome assembly of Artemia franciscana.</title>
        <authorList>
            <person name="Jo E."/>
        </authorList>
    </citation>
    <scope>NUCLEOTIDE SEQUENCE</scope>
    <source>
        <tissue evidence="7">Whole body</tissue>
    </source>
</reference>
<keyword evidence="8" id="KW-1185">Reference proteome</keyword>
<sequence length="231" mass="25650">MSGVLLAVVGCGKTQVHGVSPLVYSVRGLKTYRGLRKDAKPSEPIKGIPYKNLSIGVPKEIWQNERRVALTPAVVATLAKKGFSVNVENGAGIEAKFRDEDFASAGAKVLDKKEYEFRVYSWNVRSVKRESTRLVMPMKMNRYQADVLCLSETRLNGVSEETIPVRDSHNSYLFLNSFAQDGSGDHGVGFVIGIRVQKVLLAWDPANPRIARLRLEGRLSNIYIIDIVTLT</sequence>
<dbReference type="Proteomes" id="UP001187531">
    <property type="component" value="Unassembled WGS sequence"/>
</dbReference>
<name>A0AA88I3S5_ARTSF</name>
<dbReference type="EMBL" id="JAVRJZ010000006">
    <property type="protein sequence ID" value="KAK2721039.1"/>
    <property type="molecule type" value="Genomic_DNA"/>
</dbReference>